<keyword evidence="1" id="KW-1133">Transmembrane helix</keyword>
<name>A0A2P8C963_9BACT</name>
<feature type="transmembrane region" description="Helical" evidence="1">
    <location>
        <begin position="136"/>
        <end position="154"/>
    </location>
</feature>
<organism evidence="4 5">
    <name type="scientific">Prolixibacter denitrificans</name>
    <dbReference type="NCBI Taxonomy" id="1541063"/>
    <lineage>
        <taxon>Bacteria</taxon>
        <taxon>Pseudomonadati</taxon>
        <taxon>Bacteroidota</taxon>
        <taxon>Bacteroidia</taxon>
        <taxon>Marinilabiliales</taxon>
        <taxon>Prolixibacteraceae</taxon>
        <taxon>Prolixibacter</taxon>
    </lineage>
</organism>
<dbReference type="PANTHER" id="PTHR14969">
    <property type="entry name" value="SPHINGOSINE-1-PHOSPHATE PHOSPHOHYDROLASE"/>
    <property type="match status" value="1"/>
</dbReference>
<dbReference type="RefSeq" id="WP_106543169.1">
    <property type="nucleotide sequence ID" value="NZ_BLAU01000001.1"/>
</dbReference>
<comment type="caution">
    <text evidence="4">The sequence shown here is derived from an EMBL/GenBank/DDBJ whole genome shotgun (WGS) entry which is preliminary data.</text>
</comment>
<keyword evidence="1" id="KW-0472">Membrane</keyword>
<dbReference type="Proteomes" id="UP000396862">
    <property type="component" value="Unassembled WGS sequence"/>
</dbReference>
<dbReference type="CDD" id="cd03395">
    <property type="entry name" value="PAP2_like_4"/>
    <property type="match status" value="1"/>
</dbReference>
<keyword evidence="1" id="KW-0812">Transmembrane</keyword>
<accession>A0A2P8C963</accession>
<evidence type="ECO:0000313" key="5">
    <source>
        <dbReference type="Proteomes" id="UP000240621"/>
    </source>
</evidence>
<keyword evidence="6" id="KW-1185">Reference proteome</keyword>
<sequence>MGIIETLNQWDTELFLYLNSFHNSFWDYTMTLFTRTEMWLLFYLVIFITIIRKYKRKSLLVFLVITLLIILADQGSGILKHGIERLRPSHDPYVAPLAHNFFKKGGLYGFVSAHAANSFGFAIFSVLLFRNRLFSFFMITWSLLIASTRIYLGVHYPGDILGGMILGSLIGWGMYRLLLFLEVFMRPRKPEFIIPLENKRVYNIILAAFVVIGFSMLVVNFFLKHHMFA</sequence>
<feature type="transmembrane region" description="Helical" evidence="1">
    <location>
        <begin position="201"/>
        <end position="223"/>
    </location>
</feature>
<dbReference type="InterPro" id="IPR000326">
    <property type="entry name" value="PAP2/HPO"/>
</dbReference>
<dbReference type="AlphaFoldDB" id="A0A2P8C963"/>
<evidence type="ECO:0000256" key="1">
    <source>
        <dbReference type="SAM" id="Phobius"/>
    </source>
</evidence>
<dbReference type="Pfam" id="PF01569">
    <property type="entry name" value="PAP2"/>
    <property type="match status" value="1"/>
</dbReference>
<feature type="transmembrane region" description="Helical" evidence="1">
    <location>
        <begin position="32"/>
        <end position="51"/>
    </location>
</feature>
<evidence type="ECO:0000259" key="2">
    <source>
        <dbReference type="SMART" id="SM00014"/>
    </source>
</evidence>
<proteinExistence type="predicted"/>
<dbReference type="PANTHER" id="PTHR14969:SF13">
    <property type="entry name" value="AT30094P"/>
    <property type="match status" value="1"/>
</dbReference>
<dbReference type="SUPFAM" id="SSF48317">
    <property type="entry name" value="Acid phosphatase/Vanadium-dependent haloperoxidase"/>
    <property type="match status" value="1"/>
</dbReference>
<feature type="transmembrane region" description="Helical" evidence="1">
    <location>
        <begin position="107"/>
        <end position="129"/>
    </location>
</feature>
<dbReference type="EMBL" id="BLAU01000001">
    <property type="protein sequence ID" value="GET21040.1"/>
    <property type="molecule type" value="Genomic_DNA"/>
</dbReference>
<dbReference type="EMBL" id="PYGC01000009">
    <property type="protein sequence ID" value="PSK81491.1"/>
    <property type="molecule type" value="Genomic_DNA"/>
</dbReference>
<feature type="domain" description="Phosphatidic acid phosphatase type 2/haloperoxidase" evidence="2">
    <location>
        <begin position="62"/>
        <end position="175"/>
    </location>
</feature>
<dbReference type="InterPro" id="IPR036938">
    <property type="entry name" value="PAP2/HPO_sf"/>
</dbReference>
<dbReference type="Gene3D" id="1.20.144.10">
    <property type="entry name" value="Phosphatidic acid phosphatase type 2/haloperoxidase"/>
    <property type="match status" value="1"/>
</dbReference>
<feature type="transmembrane region" description="Helical" evidence="1">
    <location>
        <begin position="160"/>
        <end position="181"/>
    </location>
</feature>
<reference evidence="4 5" key="1">
    <citation type="submission" date="2018-03" db="EMBL/GenBank/DDBJ databases">
        <title>Genomic Encyclopedia of Archaeal and Bacterial Type Strains, Phase II (KMG-II): from individual species to whole genera.</title>
        <authorList>
            <person name="Goeker M."/>
        </authorList>
    </citation>
    <scope>NUCLEOTIDE SEQUENCE [LARGE SCALE GENOMIC DNA]</scope>
    <source>
        <strain evidence="4 5">DSM 27267</strain>
    </source>
</reference>
<dbReference type="SMART" id="SM00014">
    <property type="entry name" value="acidPPc"/>
    <property type="match status" value="1"/>
</dbReference>
<evidence type="ECO:0000313" key="6">
    <source>
        <dbReference type="Proteomes" id="UP000396862"/>
    </source>
</evidence>
<dbReference type="Proteomes" id="UP000240621">
    <property type="component" value="Unassembled WGS sequence"/>
</dbReference>
<evidence type="ECO:0000313" key="3">
    <source>
        <dbReference type="EMBL" id="GET21040.1"/>
    </source>
</evidence>
<gene>
    <name evidence="3" type="primary">lpxF</name>
    <name evidence="4" type="ORF">CLV93_10997</name>
    <name evidence="3" type="ORF">JCM18694_12860</name>
</gene>
<dbReference type="OrthoDB" id="9789113at2"/>
<protein>
    <submittedName>
        <fullName evidence="3">Lipid A 4'-phosphatase</fullName>
    </submittedName>
    <submittedName>
        <fullName evidence="4">Undecaprenyl-diphosphatase</fullName>
    </submittedName>
</protein>
<reference evidence="3 6" key="2">
    <citation type="submission" date="2019-10" db="EMBL/GenBank/DDBJ databases">
        <title>Prolixibacter strains distinguished by the presence of nitrate reductase genes were adept at nitrate-dependent anaerobic corrosion of metallic iron and carbon steel.</title>
        <authorList>
            <person name="Iino T."/>
            <person name="Shono N."/>
            <person name="Ito K."/>
            <person name="Nakamura R."/>
            <person name="Sueoka K."/>
            <person name="Harayama S."/>
            <person name="Ohkuma M."/>
        </authorList>
    </citation>
    <scope>NUCLEOTIDE SEQUENCE [LARGE SCALE GENOMIC DNA]</scope>
    <source>
        <strain evidence="3 6">MIC1-1</strain>
    </source>
</reference>
<evidence type="ECO:0000313" key="4">
    <source>
        <dbReference type="EMBL" id="PSK81491.1"/>
    </source>
</evidence>
<feature type="transmembrane region" description="Helical" evidence="1">
    <location>
        <begin position="58"/>
        <end position="79"/>
    </location>
</feature>